<keyword evidence="2" id="KW-0449">Lipoprotein</keyword>
<proteinExistence type="inferred from homology"/>
<evidence type="ECO:0000256" key="1">
    <source>
        <dbReference type="ARBA" id="ARBA00007613"/>
    </source>
</evidence>
<organism evidence="3 4">
    <name type="scientific">Derxia gummosa DSM 723</name>
    <dbReference type="NCBI Taxonomy" id="1121388"/>
    <lineage>
        <taxon>Bacteria</taxon>
        <taxon>Pseudomonadati</taxon>
        <taxon>Pseudomonadota</taxon>
        <taxon>Betaproteobacteria</taxon>
        <taxon>Burkholderiales</taxon>
        <taxon>Alcaligenaceae</taxon>
        <taxon>Derxia</taxon>
    </lineage>
</organism>
<dbReference type="PANTHER" id="PTHR30203:SF33">
    <property type="entry name" value="BLR4455 PROTEIN"/>
    <property type="match status" value="1"/>
</dbReference>
<comment type="subcellular location">
    <subcellularLocation>
        <location evidence="2">Cell membrane</location>
        <topology evidence="2">Lipid-anchor</topology>
    </subcellularLocation>
</comment>
<dbReference type="RefSeq" id="WP_084545008.1">
    <property type="nucleotide sequence ID" value="NZ_AXWS01000013.1"/>
</dbReference>
<keyword evidence="3" id="KW-1185">Reference proteome</keyword>
<evidence type="ECO:0000313" key="3">
    <source>
        <dbReference type="Proteomes" id="UP000675920"/>
    </source>
</evidence>
<evidence type="ECO:0000313" key="4">
    <source>
        <dbReference type="RefSeq" id="WP_084545008.1"/>
    </source>
</evidence>
<keyword evidence="2" id="KW-0812">Transmembrane</keyword>
<name>A0A8B6XBA3_9BURK</name>
<dbReference type="PANTHER" id="PTHR30203">
    <property type="entry name" value="OUTER MEMBRANE CATION EFFLUX PROTEIN"/>
    <property type="match status" value="1"/>
</dbReference>
<sequence length="498" mass="51988">MNQNNKRLPGAITRARGIASAVGNAGSRATGARRPAGLALAVLSAALLAACATPVPVDPAALPAVPAAFRETGPQRAGTAPAEADARGDWWTAFNDPTLDELVDRALAGNASLARAAANLARAHALLGATRANELPQVDVGAGASRGITTLRPGVAASAFSLGASLSYEVDLFGRLRAATDAAALDAEASTALLRDARLLVEAEVATTYLALRATDDERRLVRDTLASYRDTLRFTERRNAAGDVGELDVVRVRTQVAATEAEALALDARRATLEHALAALLGEAPATFTLAPADWTSALPAIPAGVPSTVLARRPDVTAAQRSLAAAQLRAGIARTAWLPSLSLTASGGQASPELSDLFTWPARVWGIGAGLVLPVFDGGRRDALARGAQADLDGVVADYRDRVLVAFRDVEDQLSTLRLLDEQAEAQARAVQSASRATALSQTRYRNGLVSQLDLLDAQRSEFAARRGELQVRSAQYQTTVRLVRALGGGWDGGRG</sequence>
<accession>A0A8B6XBA3</accession>
<dbReference type="SUPFAM" id="SSF56954">
    <property type="entry name" value="Outer membrane efflux proteins (OEP)"/>
    <property type="match status" value="1"/>
</dbReference>
<dbReference type="Pfam" id="PF02321">
    <property type="entry name" value="OEP"/>
    <property type="match status" value="2"/>
</dbReference>
<keyword evidence="2" id="KW-0472">Membrane</keyword>
<dbReference type="GO" id="GO:0015562">
    <property type="term" value="F:efflux transmembrane transporter activity"/>
    <property type="evidence" value="ECO:0007669"/>
    <property type="project" value="InterPro"/>
</dbReference>
<dbReference type="Gene3D" id="2.20.200.10">
    <property type="entry name" value="Outer membrane efflux proteins (OEP)"/>
    <property type="match status" value="1"/>
</dbReference>
<dbReference type="Proteomes" id="UP000675920">
    <property type="component" value="Unplaced"/>
</dbReference>
<dbReference type="InterPro" id="IPR010131">
    <property type="entry name" value="MdtP/NodT-like"/>
</dbReference>
<reference evidence="4" key="1">
    <citation type="submission" date="2025-08" db="UniProtKB">
        <authorList>
            <consortium name="RefSeq"/>
        </authorList>
    </citation>
    <scope>IDENTIFICATION</scope>
</reference>
<evidence type="ECO:0000256" key="2">
    <source>
        <dbReference type="RuleBase" id="RU362097"/>
    </source>
</evidence>
<keyword evidence="2" id="KW-0564">Palmitate</keyword>
<keyword evidence="2" id="KW-1134">Transmembrane beta strand</keyword>
<dbReference type="AlphaFoldDB" id="A0A8B6XBA3"/>
<dbReference type="GO" id="GO:0005886">
    <property type="term" value="C:plasma membrane"/>
    <property type="evidence" value="ECO:0007669"/>
    <property type="project" value="UniProtKB-SubCell"/>
</dbReference>
<comment type="similarity">
    <text evidence="1 2">Belongs to the outer membrane factor (OMF) (TC 1.B.17) family.</text>
</comment>
<dbReference type="OrthoDB" id="9770517at2"/>
<dbReference type="NCBIfam" id="TIGR01845">
    <property type="entry name" value="outer_NodT"/>
    <property type="match status" value="1"/>
</dbReference>
<dbReference type="InterPro" id="IPR003423">
    <property type="entry name" value="OMP_efflux"/>
</dbReference>
<dbReference type="Gene3D" id="1.20.1600.10">
    <property type="entry name" value="Outer membrane efflux proteins (OEP)"/>
    <property type="match status" value="1"/>
</dbReference>
<protein>
    <submittedName>
        <fullName evidence="4">Efflux transporter outer membrane subunit</fullName>
    </submittedName>
</protein>